<dbReference type="Proteomes" id="UP000054477">
    <property type="component" value="Unassembled WGS sequence"/>
</dbReference>
<gene>
    <name evidence="2" type="ORF">K443DRAFT_604541</name>
</gene>
<protein>
    <recommendedName>
        <fullName evidence="1">ABM domain-containing protein</fullName>
    </recommendedName>
</protein>
<organism evidence="2 3">
    <name type="scientific">Laccaria amethystina LaAM-08-1</name>
    <dbReference type="NCBI Taxonomy" id="1095629"/>
    <lineage>
        <taxon>Eukaryota</taxon>
        <taxon>Fungi</taxon>
        <taxon>Dikarya</taxon>
        <taxon>Basidiomycota</taxon>
        <taxon>Agaricomycotina</taxon>
        <taxon>Agaricomycetes</taxon>
        <taxon>Agaricomycetidae</taxon>
        <taxon>Agaricales</taxon>
        <taxon>Agaricineae</taxon>
        <taxon>Hydnangiaceae</taxon>
        <taxon>Laccaria</taxon>
    </lineage>
</organism>
<name>A0A0C9Y286_9AGAR</name>
<dbReference type="AlphaFoldDB" id="A0A0C9Y286"/>
<reference evidence="2 3" key="1">
    <citation type="submission" date="2014-04" db="EMBL/GenBank/DDBJ databases">
        <authorList>
            <consortium name="DOE Joint Genome Institute"/>
            <person name="Kuo A."/>
            <person name="Kohler A."/>
            <person name="Nagy L.G."/>
            <person name="Floudas D."/>
            <person name="Copeland A."/>
            <person name="Barry K.W."/>
            <person name="Cichocki N."/>
            <person name="Veneault-Fourrey C."/>
            <person name="LaButti K."/>
            <person name="Lindquist E.A."/>
            <person name="Lipzen A."/>
            <person name="Lundell T."/>
            <person name="Morin E."/>
            <person name="Murat C."/>
            <person name="Sun H."/>
            <person name="Tunlid A."/>
            <person name="Henrissat B."/>
            <person name="Grigoriev I.V."/>
            <person name="Hibbett D.S."/>
            <person name="Martin F."/>
            <person name="Nordberg H.P."/>
            <person name="Cantor M.N."/>
            <person name="Hua S.X."/>
        </authorList>
    </citation>
    <scope>NUCLEOTIDE SEQUENCE [LARGE SCALE GENOMIC DNA]</scope>
    <source>
        <strain evidence="2 3">LaAM-08-1</strain>
    </source>
</reference>
<dbReference type="InterPro" id="IPR007138">
    <property type="entry name" value="ABM_dom"/>
</dbReference>
<sequence length="200" mass="21510">MPVVEFASFVASEALLANHDLLEGAVDDISKVDGFISAYAGLKVEDKKTAYLAVVWETYESHKTLMDSPEYPALIEKLKPALGGPLAMDHIPFNEDVTNALNAPVTQVITSKLKDGQAKDGLLDAGTFTKALNEAVGAHPPVAFGESKENPGTFIVLIGWDSVEAHVAARGQDPRFKEYAEKAAPLADATVVHVNFVKHR</sequence>
<evidence type="ECO:0000313" key="3">
    <source>
        <dbReference type="Proteomes" id="UP000054477"/>
    </source>
</evidence>
<dbReference type="STRING" id="1095629.A0A0C9Y286"/>
<dbReference type="Gene3D" id="3.30.70.100">
    <property type="match status" value="2"/>
</dbReference>
<dbReference type="EMBL" id="KN838544">
    <property type="protein sequence ID" value="KIK07939.1"/>
    <property type="molecule type" value="Genomic_DNA"/>
</dbReference>
<proteinExistence type="predicted"/>
<dbReference type="PROSITE" id="PS51725">
    <property type="entry name" value="ABM"/>
    <property type="match status" value="1"/>
</dbReference>
<evidence type="ECO:0000313" key="2">
    <source>
        <dbReference type="EMBL" id="KIK07939.1"/>
    </source>
</evidence>
<feature type="domain" description="ABM" evidence="1">
    <location>
        <begin position="2"/>
        <end position="91"/>
    </location>
</feature>
<evidence type="ECO:0000259" key="1">
    <source>
        <dbReference type="PROSITE" id="PS51725"/>
    </source>
</evidence>
<dbReference type="InterPro" id="IPR011008">
    <property type="entry name" value="Dimeric_a/b-barrel"/>
</dbReference>
<accession>A0A0C9Y286</accession>
<reference evidence="3" key="2">
    <citation type="submission" date="2015-01" db="EMBL/GenBank/DDBJ databases">
        <title>Evolutionary Origins and Diversification of the Mycorrhizal Mutualists.</title>
        <authorList>
            <consortium name="DOE Joint Genome Institute"/>
            <consortium name="Mycorrhizal Genomics Consortium"/>
            <person name="Kohler A."/>
            <person name="Kuo A."/>
            <person name="Nagy L.G."/>
            <person name="Floudas D."/>
            <person name="Copeland A."/>
            <person name="Barry K.W."/>
            <person name="Cichocki N."/>
            <person name="Veneault-Fourrey C."/>
            <person name="LaButti K."/>
            <person name="Lindquist E.A."/>
            <person name="Lipzen A."/>
            <person name="Lundell T."/>
            <person name="Morin E."/>
            <person name="Murat C."/>
            <person name="Riley R."/>
            <person name="Ohm R."/>
            <person name="Sun H."/>
            <person name="Tunlid A."/>
            <person name="Henrissat B."/>
            <person name="Grigoriev I.V."/>
            <person name="Hibbett D.S."/>
            <person name="Martin F."/>
        </authorList>
    </citation>
    <scope>NUCLEOTIDE SEQUENCE [LARGE SCALE GENOMIC DNA]</scope>
    <source>
        <strain evidence="3">LaAM-08-1</strain>
    </source>
</reference>
<dbReference type="SUPFAM" id="SSF54909">
    <property type="entry name" value="Dimeric alpha+beta barrel"/>
    <property type="match status" value="2"/>
</dbReference>
<dbReference type="HOGENOM" id="CLU_081631_3_0_1"/>
<dbReference type="OrthoDB" id="3830579at2759"/>
<keyword evidence="3" id="KW-1185">Reference proteome</keyword>